<dbReference type="HAMAP" id="MF_01077">
    <property type="entry name" value="RimP"/>
    <property type="match status" value="1"/>
</dbReference>
<dbReference type="CDD" id="cd01734">
    <property type="entry name" value="YlxS_C"/>
    <property type="match status" value="1"/>
</dbReference>
<keyword evidence="2 3" id="KW-0690">Ribosome biogenesis</keyword>
<evidence type="ECO:0000313" key="8">
    <source>
        <dbReference type="Proteomes" id="UP000198824"/>
    </source>
</evidence>
<feature type="domain" description="Ribosome maturation factor RimP C-terminal" evidence="6">
    <location>
        <begin position="132"/>
        <end position="201"/>
    </location>
</feature>
<proteinExistence type="inferred from homology"/>
<feature type="domain" description="Ribosome maturation factor RimP N-terminal" evidence="5">
    <location>
        <begin position="55"/>
        <end position="129"/>
    </location>
</feature>
<dbReference type="GO" id="GO:0005829">
    <property type="term" value="C:cytosol"/>
    <property type="evidence" value="ECO:0007669"/>
    <property type="project" value="TreeGrafter"/>
</dbReference>
<evidence type="ECO:0000256" key="4">
    <source>
        <dbReference type="SAM" id="MobiDB-lite"/>
    </source>
</evidence>
<dbReference type="Pfam" id="PF17384">
    <property type="entry name" value="DUF150_C"/>
    <property type="match status" value="1"/>
</dbReference>
<feature type="compositionally biased region" description="Acidic residues" evidence="4">
    <location>
        <begin position="215"/>
        <end position="240"/>
    </location>
</feature>
<dbReference type="Gene3D" id="3.30.300.70">
    <property type="entry name" value="RimP-like superfamily, N-terminal"/>
    <property type="match status" value="1"/>
</dbReference>
<comment type="function">
    <text evidence="3">Required for maturation of 30S ribosomal subunits.</text>
</comment>
<feature type="region of interest" description="Disordered" evidence="4">
    <location>
        <begin position="214"/>
        <end position="240"/>
    </location>
</feature>
<dbReference type="Proteomes" id="UP000198824">
    <property type="component" value="Unassembled WGS sequence"/>
</dbReference>
<evidence type="ECO:0000256" key="3">
    <source>
        <dbReference type="HAMAP-Rule" id="MF_01077"/>
    </source>
</evidence>
<name>A0A1I6JQ69_9SPHN</name>
<evidence type="ECO:0000259" key="5">
    <source>
        <dbReference type="Pfam" id="PF02576"/>
    </source>
</evidence>
<dbReference type="InterPro" id="IPR035956">
    <property type="entry name" value="RimP_N_sf"/>
</dbReference>
<keyword evidence="1 3" id="KW-0963">Cytoplasm</keyword>
<organism evidence="7 8">
    <name type="scientific">Sphingomonas jatrophae</name>
    <dbReference type="NCBI Taxonomy" id="1166337"/>
    <lineage>
        <taxon>Bacteria</taxon>
        <taxon>Pseudomonadati</taxon>
        <taxon>Pseudomonadota</taxon>
        <taxon>Alphaproteobacteria</taxon>
        <taxon>Sphingomonadales</taxon>
        <taxon>Sphingomonadaceae</taxon>
        <taxon>Sphingomonas</taxon>
    </lineage>
</organism>
<gene>
    <name evidence="3" type="primary">rimP</name>
    <name evidence="7" type="ORF">SAMN05192580_0668</name>
</gene>
<protein>
    <recommendedName>
        <fullName evidence="3">Ribosome maturation factor RimP</fullName>
    </recommendedName>
</protein>
<dbReference type="InterPro" id="IPR036847">
    <property type="entry name" value="RimP_C_sf"/>
</dbReference>
<dbReference type="SUPFAM" id="SSF74942">
    <property type="entry name" value="YhbC-like, C-terminal domain"/>
    <property type="match status" value="1"/>
</dbReference>
<reference evidence="7 8" key="1">
    <citation type="submission" date="2016-10" db="EMBL/GenBank/DDBJ databases">
        <authorList>
            <person name="de Groot N.N."/>
        </authorList>
    </citation>
    <scope>NUCLEOTIDE SEQUENCE [LARGE SCALE GENOMIC DNA]</scope>
    <source>
        <strain evidence="7 8">S5-249</strain>
    </source>
</reference>
<dbReference type="InterPro" id="IPR003728">
    <property type="entry name" value="Ribosome_maturation_RimP"/>
</dbReference>
<dbReference type="InterPro" id="IPR028998">
    <property type="entry name" value="RimP_C"/>
</dbReference>
<dbReference type="NCBIfam" id="NF011229">
    <property type="entry name" value="PRK14636.1"/>
    <property type="match status" value="1"/>
</dbReference>
<dbReference type="EMBL" id="FOZG01000001">
    <property type="protein sequence ID" value="SFR81135.1"/>
    <property type="molecule type" value="Genomic_DNA"/>
</dbReference>
<dbReference type="AlphaFoldDB" id="A0A1I6JQ69"/>
<comment type="similarity">
    <text evidence="3">Belongs to the RimP family.</text>
</comment>
<dbReference type="GO" id="GO:0000028">
    <property type="term" value="P:ribosomal small subunit assembly"/>
    <property type="evidence" value="ECO:0007669"/>
    <property type="project" value="TreeGrafter"/>
</dbReference>
<accession>A0A1I6JQ69</accession>
<dbReference type="Gene3D" id="2.30.30.180">
    <property type="entry name" value="Ribosome maturation factor RimP, C-terminal domain"/>
    <property type="match status" value="1"/>
</dbReference>
<dbReference type="STRING" id="1166337.SAMN05192580_0668"/>
<dbReference type="PANTHER" id="PTHR33867">
    <property type="entry name" value="RIBOSOME MATURATION FACTOR RIMP"/>
    <property type="match status" value="1"/>
</dbReference>
<dbReference type="Pfam" id="PF02576">
    <property type="entry name" value="RimP_N"/>
    <property type="match status" value="1"/>
</dbReference>
<keyword evidence="8" id="KW-1185">Reference proteome</keyword>
<dbReference type="SUPFAM" id="SSF75420">
    <property type="entry name" value="YhbC-like, N-terminal domain"/>
    <property type="match status" value="1"/>
</dbReference>
<evidence type="ECO:0000256" key="1">
    <source>
        <dbReference type="ARBA" id="ARBA00022490"/>
    </source>
</evidence>
<dbReference type="GO" id="GO:0006412">
    <property type="term" value="P:translation"/>
    <property type="evidence" value="ECO:0007669"/>
    <property type="project" value="TreeGrafter"/>
</dbReference>
<evidence type="ECO:0000313" key="7">
    <source>
        <dbReference type="EMBL" id="SFR81135.1"/>
    </source>
</evidence>
<dbReference type="PANTHER" id="PTHR33867:SF1">
    <property type="entry name" value="RIBOSOME MATURATION FACTOR RIMP"/>
    <property type="match status" value="1"/>
</dbReference>
<evidence type="ECO:0000256" key="2">
    <source>
        <dbReference type="ARBA" id="ARBA00022517"/>
    </source>
</evidence>
<evidence type="ECO:0000259" key="6">
    <source>
        <dbReference type="Pfam" id="PF17384"/>
    </source>
</evidence>
<sequence>MPRFAPLPRARVPAISPLLLDIGNLAEVGATGADAGGAYLESETRLADIAALERLIEPEAQALGLSLVRVAMFGGKSDPTLQVMAERPDTRQLDIADCEALSRRISDVLDEHDPIEEAYRLEVSSPGIDRPLTRSQDYADWAGFDARVKLSETIEGRKQIDGKLLGLADGTVTMQIRAKDKSLQPFAFPLAFVASAKLLLTDELIRATAPLDAAGAEEEEIEDAMLDAEGVDQELEEGQD</sequence>
<dbReference type="InterPro" id="IPR028989">
    <property type="entry name" value="RimP_N"/>
</dbReference>
<comment type="subcellular location">
    <subcellularLocation>
        <location evidence="3">Cytoplasm</location>
    </subcellularLocation>
</comment>